<dbReference type="PANTHER" id="PTHR10039:SF16">
    <property type="entry name" value="GPI INOSITOL-DEACYLASE"/>
    <property type="match status" value="1"/>
</dbReference>
<evidence type="ECO:0000256" key="2">
    <source>
        <dbReference type="PROSITE-ProRule" id="PRU00221"/>
    </source>
</evidence>
<dbReference type="OrthoDB" id="194358at2759"/>
<evidence type="ECO:0000259" key="4">
    <source>
        <dbReference type="Pfam" id="PF22939"/>
    </source>
</evidence>
<dbReference type="SUPFAM" id="SSF50998">
    <property type="entry name" value="Quinoprotein alcohol dehydrogenase-like"/>
    <property type="match status" value="1"/>
</dbReference>
<dbReference type="InterPro" id="IPR027417">
    <property type="entry name" value="P-loop_NTPase"/>
</dbReference>
<keyword evidence="2" id="KW-0853">WD repeat</keyword>
<dbReference type="Gene3D" id="2.130.10.10">
    <property type="entry name" value="YVTN repeat-like/Quinoprotein amine dehydrogenase"/>
    <property type="match status" value="3"/>
</dbReference>
<feature type="domain" description="GPI inositol-deacylase winged helix" evidence="4">
    <location>
        <begin position="644"/>
        <end position="715"/>
    </location>
</feature>
<evidence type="ECO:0000256" key="3">
    <source>
        <dbReference type="SAM" id="MobiDB-lite"/>
    </source>
</evidence>
<feature type="region of interest" description="Disordered" evidence="3">
    <location>
        <begin position="1"/>
        <end position="34"/>
    </location>
</feature>
<proteinExistence type="predicted"/>
<gene>
    <name evidence="6" type="ORF">M440DRAFT_1379620</name>
</gene>
<dbReference type="InterPro" id="IPR001680">
    <property type="entry name" value="WD40_rpt"/>
</dbReference>
<dbReference type="SMART" id="SM00320">
    <property type="entry name" value="WD40"/>
    <property type="match status" value="7"/>
</dbReference>
<evidence type="ECO:0000313" key="7">
    <source>
        <dbReference type="Proteomes" id="UP000240760"/>
    </source>
</evidence>
<evidence type="ECO:0000313" key="6">
    <source>
        <dbReference type="EMBL" id="PTB75398.1"/>
    </source>
</evidence>
<dbReference type="InterPro" id="IPR054471">
    <property type="entry name" value="GPIID_WHD"/>
</dbReference>
<dbReference type="InterPro" id="IPR056884">
    <property type="entry name" value="NPHP3-like_N"/>
</dbReference>
<dbReference type="Pfam" id="PF00400">
    <property type="entry name" value="WD40"/>
    <property type="match status" value="1"/>
</dbReference>
<dbReference type="InterPro" id="IPR011047">
    <property type="entry name" value="Quinoprotein_ADH-like_sf"/>
</dbReference>
<reference evidence="6 7" key="1">
    <citation type="submission" date="2016-07" db="EMBL/GenBank/DDBJ databases">
        <title>Multiple horizontal gene transfer events from other fungi enriched the ability of initially mycotrophic Trichoderma (Ascomycota) to feed on dead plant biomass.</title>
        <authorList>
            <consortium name="DOE Joint Genome Institute"/>
            <person name="Aerts A."/>
            <person name="Atanasova L."/>
            <person name="Chenthamara K."/>
            <person name="Zhang J."/>
            <person name="Grujic M."/>
            <person name="Henrissat B."/>
            <person name="Kuo A."/>
            <person name="Salamov A."/>
            <person name="Lipzen A."/>
            <person name="Labutti K."/>
            <person name="Barry K."/>
            <person name="Miao Y."/>
            <person name="Rahimi M.J."/>
            <person name="Shen Q."/>
            <person name="Grigoriev I.V."/>
            <person name="Kubicek C.P."/>
            <person name="Druzhinina I.S."/>
        </authorList>
    </citation>
    <scope>NUCLEOTIDE SEQUENCE [LARGE SCALE GENOMIC DNA]</scope>
    <source>
        <strain evidence="6 7">ATCC 18648</strain>
    </source>
</reference>
<evidence type="ECO:0000256" key="1">
    <source>
        <dbReference type="ARBA" id="ARBA00022737"/>
    </source>
</evidence>
<dbReference type="Proteomes" id="UP000240760">
    <property type="component" value="Unassembled WGS sequence"/>
</dbReference>
<dbReference type="SUPFAM" id="SSF53474">
    <property type="entry name" value="alpha/beta-Hydrolases"/>
    <property type="match status" value="1"/>
</dbReference>
<dbReference type="Gene3D" id="3.40.50.300">
    <property type="entry name" value="P-loop containing nucleotide triphosphate hydrolases"/>
    <property type="match status" value="1"/>
</dbReference>
<dbReference type="Pfam" id="PF24883">
    <property type="entry name" value="NPHP3_N"/>
    <property type="match status" value="1"/>
</dbReference>
<accession>A0A2T4C1F2</accession>
<dbReference type="Gene3D" id="3.40.50.1820">
    <property type="entry name" value="alpha/beta hydrolase"/>
    <property type="match status" value="1"/>
</dbReference>
<name>A0A2T4C1F2_TRILO</name>
<dbReference type="PROSITE" id="PS50082">
    <property type="entry name" value="WD_REPEATS_2"/>
    <property type="match status" value="1"/>
</dbReference>
<protein>
    <submittedName>
        <fullName evidence="6">WD40 repeat-containing protein</fullName>
    </submittedName>
</protein>
<feature type="compositionally biased region" description="Basic residues" evidence="3">
    <location>
        <begin position="1"/>
        <end position="14"/>
    </location>
</feature>
<dbReference type="SUPFAM" id="SSF50993">
    <property type="entry name" value="Peptidase/esterase 'gauge' domain"/>
    <property type="match status" value="1"/>
</dbReference>
<dbReference type="Pfam" id="PF22939">
    <property type="entry name" value="WHD_GPIID"/>
    <property type="match status" value="1"/>
</dbReference>
<sequence>MLKYFRRRKSRKQKSLISTSPSPSETTLGSSLQAKRPVEIPAVTSVPRDSIVHSKNPPPKSAGLGLHVLHDPEFSTLDIIFVHGLGGHSHKTWTKDQDPLLFWPKSWLPLEPDVGTARIMTFGYNAKWRGEAGISSITDFAKELLYEMRFAKDPSEKDISIGVNPIIFVVHSMGGLVVKKAFLFGLYDDNYKDIIRSVSAIVFLSTPHRGTHLAETLNRILAVSFQSPKTFIADLEKSSTTIEDVNEQFRHFAPKLSLWSFYETLPTPIGLRKLIIVEKDSSVLGYPAEVSRPLHADHRGVCKYSSPADANYVSVRNALKSLVTTARSKAIQEAEAKEHQDLQILFRNCQSSEDDYKRLRRHWIPGTCSWFLEKPKVETWMKTGPESRILWYNAPPASGKSVLSAFIIGRLKDAGLQCQYFLFNYSDQRKRSAVGCLKALALQLARDVPEFRRMLRGSSPANLGFESAEPSLLWRNTIEKLLLSISRSDPIYWVIDALDEADSPDALLDCFRGLSKANVPIRLLILSRNTISIAAGFDRLSKSSVRVERIEQPDQLRSKQDVEIMVEEGIKQLGGSNAFKQQLTHTILARSEGNFLWTKLVLEEIRDCQTEQDIQKTLGQTPGGMIYLYQRMEGALLSTAKLANKPLIRALLEWTICAQRSLSVREMAQALSPEFSGFLDLKKTIQNTCGQFIHVGDNDTITMLHHTAREYFTSTLSSQLHIDTHETHEKLFARTLNQLEEPELRWRLIQSQHALQASEPFVFYAAANWPSHLVQSDSTSSESLDHLLCFFRGPAVLDWIHALALLRQLEVLIHASKAISLFVHRMQGQQTSNEPGLSRSSDLELLDEWAIDLVKVVGKFGSILVSEPGVIYDIIPAFCPTSSALHKQHYKPQLAKIKVLGVDDESWNDSLGRLVLPGDVQGLDIACAGNYVAALAPHGVIHIWDTSNFAEVCSISHGEYVTAMALSGSGLKLATYGVTTTKTWSVAGGELLTTTMSFPNVKARVIAIAENDEKVLVGCEDNVIRYTMCDEPDRGWRTVNPALLNEAGKVYSTNVNSPVCLSFSSDNSLVGAAYRGAPLSVWRLSDGRCLNRCRRANEPTRNLHQNSTNWSSVKRLTWNPVTNHILGIYLDGCIFKWHALTEENVEARAAADEIAASPNGKVFATSSSNGTVRIWDFASFRIIYQLSSEDLVTTLAFSPDSGRLYDVRDGTINAWEPAVLTRFLAKEEEDLSNSTNTNTVQLYKDQTKPTYVESQVLRFEPVTAFALSPDASTYCVGHEDGSAILFQRGDIEGRDFAKFHNFLDVVHIRWSSDGTLIAVADLAGEVQVKSLQRGTRGQLDITSLPAPPLVLDGNNIDDMLFSHDSKLLFISTREKGHVFYVTDGTQQSNCEYESDSPRWWLPHPSRPDLLLAFGSVDVVTYTWLGLKKLSTSVYFELQRPGLVPKTFPTATGELTGSEQFPPSDGAYSEASVTNVLLTHDAEHVLVNTKAASQRGTIRKTFIFPISAFDIGTLNIGLPSTIGHLQLPPSISSRVKVSLGVLPGARLAFLDHDAWLCTYFLHRAIHSDFLDSYDRHYFVPREWVGAISFDNCHLAKDGTLFWPRDDKVALIECNLDEPRVNYMYQA</sequence>
<dbReference type="EMBL" id="KZ679134">
    <property type="protein sequence ID" value="PTB75398.1"/>
    <property type="molecule type" value="Genomic_DNA"/>
</dbReference>
<organism evidence="6 7">
    <name type="scientific">Trichoderma longibrachiatum ATCC 18648</name>
    <dbReference type="NCBI Taxonomy" id="983965"/>
    <lineage>
        <taxon>Eukaryota</taxon>
        <taxon>Fungi</taxon>
        <taxon>Dikarya</taxon>
        <taxon>Ascomycota</taxon>
        <taxon>Pezizomycotina</taxon>
        <taxon>Sordariomycetes</taxon>
        <taxon>Hypocreomycetidae</taxon>
        <taxon>Hypocreales</taxon>
        <taxon>Hypocreaceae</taxon>
        <taxon>Trichoderma</taxon>
    </lineage>
</organism>
<keyword evidence="7" id="KW-1185">Reference proteome</keyword>
<keyword evidence="1" id="KW-0677">Repeat</keyword>
<dbReference type="STRING" id="983965.A0A2T4C1F2"/>
<evidence type="ECO:0000259" key="5">
    <source>
        <dbReference type="Pfam" id="PF24883"/>
    </source>
</evidence>
<feature type="repeat" description="WD" evidence="2">
    <location>
        <begin position="1154"/>
        <end position="1185"/>
    </location>
</feature>
<feature type="domain" description="Nephrocystin 3-like N-terminal" evidence="5">
    <location>
        <begin position="366"/>
        <end position="528"/>
    </location>
</feature>
<dbReference type="PANTHER" id="PTHR10039">
    <property type="entry name" value="AMELOGENIN"/>
    <property type="match status" value="1"/>
</dbReference>
<feature type="compositionally biased region" description="Polar residues" evidence="3">
    <location>
        <begin position="15"/>
        <end position="33"/>
    </location>
</feature>
<dbReference type="InterPro" id="IPR029058">
    <property type="entry name" value="AB_hydrolase_fold"/>
</dbReference>
<dbReference type="InterPro" id="IPR015943">
    <property type="entry name" value="WD40/YVTN_repeat-like_dom_sf"/>
</dbReference>